<dbReference type="EMBL" id="HBUE01090438">
    <property type="protein sequence ID" value="CAG6481306.1"/>
    <property type="molecule type" value="Transcribed_RNA"/>
</dbReference>
<feature type="region of interest" description="Disordered" evidence="1">
    <location>
        <begin position="1"/>
        <end position="32"/>
    </location>
</feature>
<protein>
    <submittedName>
        <fullName evidence="2">(northern house mosquito) hypothetical protein</fullName>
    </submittedName>
</protein>
<evidence type="ECO:0000256" key="1">
    <source>
        <dbReference type="SAM" id="MobiDB-lite"/>
    </source>
</evidence>
<name>A0A8D8BT95_CULPI</name>
<proteinExistence type="predicted"/>
<dbReference type="AlphaFoldDB" id="A0A8D8BT95"/>
<accession>A0A8D8BT95</accession>
<sequence length="397" mass="37981">MDAAAAPNIPPDDGFEAAAAPPKGDGAGVVEDGTPKTELALLVVPAVEPPKTDALVPNTPPPPLDDVVVVADAPNAGGFAAAEAIPKAGGAAPVPAAIAPNDGVAVTLPAEFPPKVGVLLLLLLEPVPKTFVGAAFAAPPKLKAALALGWVAAGCCAAEAGVVVAALPPNENAPELVVWPKAGLAPALPNMFVEEVVEVVMLPKAGGAVVGAEVGAIDEVVAFPNPPKVGAGAADVVVVAMDPNEGVVEVLVEPKAGTVELLTAPNAGGAVEDGNDDGVPNANEVEPGAPKVGGAAEDVIVDAGGVGAALAAGLAAPPNENALVAGVADAALVVTGFAPKLNPDCSAAEVAAVVVTVPKAGGAAGAAELAGGLNALNPLAPKAIGFAGVEVVVATAG</sequence>
<evidence type="ECO:0000313" key="2">
    <source>
        <dbReference type="EMBL" id="CAG6481306.1"/>
    </source>
</evidence>
<organism evidence="2">
    <name type="scientific">Culex pipiens</name>
    <name type="common">House mosquito</name>
    <dbReference type="NCBI Taxonomy" id="7175"/>
    <lineage>
        <taxon>Eukaryota</taxon>
        <taxon>Metazoa</taxon>
        <taxon>Ecdysozoa</taxon>
        <taxon>Arthropoda</taxon>
        <taxon>Hexapoda</taxon>
        <taxon>Insecta</taxon>
        <taxon>Pterygota</taxon>
        <taxon>Neoptera</taxon>
        <taxon>Endopterygota</taxon>
        <taxon>Diptera</taxon>
        <taxon>Nematocera</taxon>
        <taxon>Culicoidea</taxon>
        <taxon>Culicidae</taxon>
        <taxon>Culicinae</taxon>
        <taxon>Culicini</taxon>
        <taxon>Culex</taxon>
        <taxon>Culex</taxon>
    </lineage>
</organism>
<reference evidence="2" key="1">
    <citation type="submission" date="2021-05" db="EMBL/GenBank/DDBJ databases">
        <authorList>
            <person name="Alioto T."/>
            <person name="Alioto T."/>
            <person name="Gomez Garrido J."/>
        </authorList>
    </citation>
    <scope>NUCLEOTIDE SEQUENCE</scope>
</reference>